<keyword evidence="3" id="KW-1185">Reference proteome</keyword>
<evidence type="ECO:0000313" key="2">
    <source>
        <dbReference type="EMBL" id="KAK2949877.1"/>
    </source>
</evidence>
<accession>A0ABQ9XEW7</accession>
<comment type="caution">
    <text evidence="2">The sequence shown here is derived from an EMBL/GenBank/DDBJ whole genome shotgun (WGS) entry which is preliminary data.</text>
</comment>
<dbReference type="EMBL" id="JARBJD010000147">
    <property type="protein sequence ID" value="KAK2949877.1"/>
    <property type="molecule type" value="Genomic_DNA"/>
</dbReference>
<evidence type="ECO:0000256" key="1">
    <source>
        <dbReference type="SAM" id="MobiDB-lite"/>
    </source>
</evidence>
<reference evidence="2 3" key="1">
    <citation type="journal article" date="2022" name="bioRxiv">
        <title>Genomics of Preaxostyla Flagellates Illuminates Evolutionary Transitions and the Path Towards Mitochondrial Loss.</title>
        <authorList>
            <person name="Novak L.V.F."/>
            <person name="Treitli S.C."/>
            <person name="Pyrih J."/>
            <person name="Halakuc P."/>
            <person name="Pipaliya S.V."/>
            <person name="Vacek V."/>
            <person name="Brzon O."/>
            <person name="Soukal P."/>
            <person name="Eme L."/>
            <person name="Dacks J.B."/>
            <person name="Karnkowska A."/>
            <person name="Elias M."/>
            <person name="Hampl V."/>
        </authorList>
    </citation>
    <scope>NUCLEOTIDE SEQUENCE [LARGE SCALE GENOMIC DNA]</scope>
    <source>
        <strain evidence="2">NAU3</strain>
        <tissue evidence="2">Gut</tissue>
    </source>
</reference>
<sequence>MTLLIFTLIDQNGKPRSKREKQCLEGPDSNWCMARGRSDRLKAHSCRDTAQHPQIDSTLSRSPATDAVLPHTTLIQAAFLEVVAHLNISFKGGQSRVLHQFLVDVAVTARQNMHTPPELIFPRMTRQKISIGMRQRSEELREELVHWIGGRMVCLCVDGARVGNRDFNIYIVHDTHHENSATFYAAREEGKTRDELSTNIAAVVEEIRGCGGEVASIVTDGFVGFVRALGAHSSHEVPHLASHLSNHQILPFRYPCAAHLTNNAFGDWIQAHRLLTEISELAKHVCHEAKLRGIRALFSTNPPTFVDTRWISIAPQLKWIARNSHVLLQHNQFNFNQDNSTKFKFFAELVLPVDTLVSHLESDSTTAEMVFPMAIQCVHELNEQYFSVHHTQPEYAELIDSLIAKLRFRLLSGDTGHLFGLAFSLTRLGRHALQTHRFPFPQLSPSQCASSYKPLDCRNHTENDGQAMADDSSVVENGDNDDTLEYDQSIWTTTILNLRRLIFWEANTQTHHQLDWRYSPFTLLSMYATRALSTVATEASCVRAISTMKRIVGKRRYHLHPETLERLLRVSQKAAMEETQPQAKKGPGPGQGQQ</sequence>
<dbReference type="InterPro" id="IPR012337">
    <property type="entry name" value="RNaseH-like_sf"/>
</dbReference>
<protein>
    <recommendedName>
        <fullName evidence="4">DUF659 domain-containing protein</fullName>
    </recommendedName>
</protein>
<name>A0ABQ9XEW7_9EUKA</name>
<feature type="region of interest" description="Disordered" evidence="1">
    <location>
        <begin position="573"/>
        <end position="594"/>
    </location>
</feature>
<evidence type="ECO:0000313" key="3">
    <source>
        <dbReference type="Proteomes" id="UP001281761"/>
    </source>
</evidence>
<dbReference type="SUPFAM" id="SSF53098">
    <property type="entry name" value="Ribonuclease H-like"/>
    <property type="match status" value="1"/>
</dbReference>
<proteinExistence type="predicted"/>
<organism evidence="2 3">
    <name type="scientific">Blattamonas nauphoetae</name>
    <dbReference type="NCBI Taxonomy" id="2049346"/>
    <lineage>
        <taxon>Eukaryota</taxon>
        <taxon>Metamonada</taxon>
        <taxon>Preaxostyla</taxon>
        <taxon>Oxymonadida</taxon>
        <taxon>Blattamonas</taxon>
    </lineage>
</organism>
<dbReference type="Proteomes" id="UP001281761">
    <property type="component" value="Unassembled WGS sequence"/>
</dbReference>
<gene>
    <name evidence="2" type="ORF">BLNAU_15180</name>
</gene>
<evidence type="ECO:0008006" key="4">
    <source>
        <dbReference type="Google" id="ProtNLM"/>
    </source>
</evidence>